<dbReference type="AlphaFoldDB" id="A0AAC9PQK7"/>
<evidence type="ECO:0000256" key="2">
    <source>
        <dbReference type="ARBA" id="ARBA00022475"/>
    </source>
</evidence>
<dbReference type="EMBL" id="CP016076">
    <property type="protein sequence ID" value="APU12966.1"/>
    <property type="molecule type" value="Genomic_DNA"/>
</dbReference>
<protein>
    <recommendedName>
        <fullName evidence="10">LppA-like lipoprotein</fullName>
    </recommendedName>
</protein>
<name>A0AAC9PQK7_9PSEU</name>
<dbReference type="PROSITE" id="PS51257">
    <property type="entry name" value="PROKAR_LIPOPROTEIN"/>
    <property type="match status" value="1"/>
</dbReference>
<sequence>MWRSIRLAAVLATTLIVAPLLAGCGGSTREEDTVNDDRAVLLGRPSIEQITERYEEMQERITTRLSEELGPWEWVNDQNMTRSGCAEFPHVGGESRSLDRRHFLGSLPDAQWPQAVAIVTEISGEYDFGEPEVIVDRVGDHEIVGHDPFGARYTFGTAANTLLSVSTGCHLPQGAGAG</sequence>
<dbReference type="InterPro" id="IPR032018">
    <property type="entry name" value="LppA/LppB/LprP"/>
</dbReference>
<keyword evidence="2" id="KW-1003">Cell membrane</keyword>
<evidence type="ECO:0000256" key="4">
    <source>
        <dbReference type="ARBA" id="ARBA00023136"/>
    </source>
</evidence>
<dbReference type="RefSeq" id="WP_083682917.1">
    <property type="nucleotide sequence ID" value="NZ_CP016076.1"/>
</dbReference>
<evidence type="ECO:0000313" key="8">
    <source>
        <dbReference type="EMBL" id="APU12966.1"/>
    </source>
</evidence>
<dbReference type="Pfam" id="PF16708">
    <property type="entry name" value="LppA"/>
    <property type="match status" value="1"/>
</dbReference>
<dbReference type="Gene3D" id="3.30.2030.20">
    <property type="match status" value="1"/>
</dbReference>
<proteinExistence type="predicted"/>
<keyword evidence="5" id="KW-0564">Palmitate</keyword>
<keyword evidence="4" id="KW-0472">Membrane</keyword>
<feature type="signal peptide" evidence="7">
    <location>
        <begin position="1"/>
        <end position="22"/>
    </location>
</feature>
<keyword evidence="3 7" id="KW-0732">Signal</keyword>
<reference evidence="9" key="1">
    <citation type="submission" date="2016-06" db="EMBL/GenBank/DDBJ databases">
        <title>Complete genome sequence of Actinoalloteichus fjordicus DSM 46855 (=ADI127-17), type strain of the new species Actinoalloteichus fjordicus.</title>
        <authorList>
            <person name="Ruckert C."/>
            <person name="Nouioui I."/>
            <person name="Willmese J."/>
            <person name="van Wezel G."/>
            <person name="Klenk H.-P."/>
            <person name="Kalinowski J."/>
            <person name="Zotchev S.B."/>
        </authorList>
    </citation>
    <scope>NUCLEOTIDE SEQUENCE [LARGE SCALE GENOMIC DNA]</scope>
    <source>
        <strain evidence="9">ADI127-7</strain>
    </source>
</reference>
<evidence type="ECO:0000256" key="6">
    <source>
        <dbReference type="ARBA" id="ARBA00023288"/>
    </source>
</evidence>
<evidence type="ECO:0008006" key="10">
    <source>
        <dbReference type="Google" id="ProtNLM"/>
    </source>
</evidence>
<evidence type="ECO:0000256" key="5">
    <source>
        <dbReference type="ARBA" id="ARBA00023139"/>
    </source>
</evidence>
<organism evidence="8 9">
    <name type="scientific">Actinoalloteichus fjordicus</name>
    <dbReference type="NCBI Taxonomy" id="1612552"/>
    <lineage>
        <taxon>Bacteria</taxon>
        <taxon>Bacillati</taxon>
        <taxon>Actinomycetota</taxon>
        <taxon>Actinomycetes</taxon>
        <taxon>Pseudonocardiales</taxon>
        <taxon>Pseudonocardiaceae</taxon>
        <taxon>Actinoalloteichus</taxon>
    </lineage>
</organism>
<dbReference type="GO" id="GO:0005886">
    <property type="term" value="C:plasma membrane"/>
    <property type="evidence" value="ECO:0007669"/>
    <property type="project" value="UniProtKB-SubCell"/>
</dbReference>
<keyword evidence="9" id="KW-1185">Reference proteome</keyword>
<dbReference type="Proteomes" id="UP000185511">
    <property type="component" value="Chromosome"/>
</dbReference>
<evidence type="ECO:0000256" key="7">
    <source>
        <dbReference type="SAM" id="SignalP"/>
    </source>
</evidence>
<gene>
    <name evidence="8" type="ORF">UA74_04435</name>
</gene>
<evidence type="ECO:0000256" key="1">
    <source>
        <dbReference type="ARBA" id="ARBA00004193"/>
    </source>
</evidence>
<evidence type="ECO:0000313" key="9">
    <source>
        <dbReference type="Proteomes" id="UP000185511"/>
    </source>
</evidence>
<keyword evidence="6" id="KW-0449">Lipoprotein</keyword>
<evidence type="ECO:0000256" key="3">
    <source>
        <dbReference type="ARBA" id="ARBA00022729"/>
    </source>
</evidence>
<comment type="subcellular location">
    <subcellularLocation>
        <location evidence="1">Cell membrane</location>
        <topology evidence="1">Lipid-anchor</topology>
    </subcellularLocation>
</comment>
<feature type="chain" id="PRO_5042240736" description="LppA-like lipoprotein" evidence="7">
    <location>
        <begin position="23"/>
        <end position="178"/>
    </location>
</feature>
<dbReference type="KEGG" id="acad:UA74_04435"/>
<accession>A0AAC9PQK7</accession>